<accession>A0ABQ6ZBQ4</accession>
<feature type="domain" description="Tetrapyrrole biosynthesis uroporphyrinogen III synthase" evidence="10">
    <location>
        <begin position="34"/>
        <end position="242"/>
    </location>
</feature>
<dbReference type="SUPFAM" id="SSF69618">
    <property type="entry name" value="HemD-like"/>
    <property type="match status" value="1"/>
</dbReference>
<sequence>MSAPRPPAWYLISLRAQADHSAPRRAAARHGGGLLPLSPWRIRLRDDAASRQALEVALDAPVLVFTSPAAVRAAVALRTLSAAPAQQWLAVGAGTAAALRRAGIGRVQAPSRMDSEGLLALPALAGATRVGLVTAPEGRGLLAATLADRGTRVDRADVYQREPLPLTAPAVARLAALQAPACLALSSELALRLVLPQLPPPALRVLQGAAVAAASPRLAGFARELGWQRVVVAGSPRPAALVRAAVEALSTKV</sequence>
<comment type="caution">
    <text evidence="11">The sequence shown here is derived from an EMBL/GenBank/DDBJ whole genome shotgun (WGS) entry which is preliminary data.</text>
</comment>
<dbReference type="CDD" id="cd06578">
    <property type="entry name" value="HemD"/>
    <property type="match status" value="1"/>
</dbReference>
<evidence type="ECO:0000256" key="7">
    <source>
        <dbReference type="ARBA" id="ARBA00040167"/>
    </source>
</evidence>
<comment type="catalytic activity">
    <reaction evidence="8 9">
        <text>hydroxymethylbilane = uroporphyrinogen III + H2O</text>
        <dbReference type="Rhea" id="RHEA:18965"/>
        <dbReference type="ChEBI" id="CHEBI:15377"/>
        <dbReference type="ChEBI" id="CHEBI:57308"/>
        <dbReference type="ChEBI" id="CHEBI:57845"/>
        <dbReference type="EC" id="4.2.1.75"/>
    </reaction>
</comment>
<dbReference type="InterPro" id="IPR003754">
    <property type="entry name" value="4pyrrol_synth_uPrphyn_synth"/>
</dbReference>
<comment type="similarity">
    <text evidence="2 9">Belongs to the uroporphyrinogen-III synthase family.</text>
</comment>
<evidence type="ECO:0000256" key="6">
    <source>
        <dbReference type="ARBA" id="ARBA00037589"/>
    </source>
</evidence>
<evidence type="ECO:0000259" key="10">
    <source>
        <dbReference type="Pfam" id="PF02602"/>
    </source>
</evidence>
<gene>
    <name evidence="11" type="ORF">CSC65_00955</name>
</gene>
<keyword evidence="5 9" id="KW-0627">Porphyrin biosynthesis</keyword>
<dbReference type="EC" id="4.2.1.75" evidence="3 9"/>
<evidence type="ECO:0000256" key="9">
    <source>
        <dbReference type="RuleBase" id="RU366031"/>
    </source>
</evidence>
<dbReference type="Proteomes" id="UP000788419">
    <property type="component" value="Unassembled WGS sequence"/>
</dbReference>
<dbReference type="GO" id="GO:0004852">
    <property type="term" value="F:uroporphyrinogen-III synthase activity"/>
    <property type="evidence" value="ECO:0007669"/>
    <property type="project" value="UniProtKB-EC"/>
</dbReference>
<evidence type="ECO:0000256" key="2">
    <source>
        <dbReference type="ARBA" id="ARBA00008133"/>
    </source>
</evidence>
<proteinExistence type="inferred from homology"/>
<name>A0ABQ6ZBQ4_9GAMM</name>
<organism evidence="11 12">
    <name type="scientific">Pseudoxanthomonas daejeonensis</name>
    <dbReference type="NCBI Taxonomy" id="266062"/>
    <lineage>
        <taxon>Bacteria</taxon>
        <taxon>Pseudomonadati</taxon>
        <taxon>Pseudomonadota</taxon>
        <taxon>Gammaproteobacteria</taxon>
        <taxon>Lysobacterales</taxon>
        <taxon>Lysobacteraceae</taxon>
        <taxon>Pseudoxanthomonas</taxon>
    </lineage>
</organism>
<comment type="pathway">
    <text evidence="1 9">Porphyrin-containing compound metabolism; protoporphyrin-IX biosynthesis; coproporphyrinogen-III from 5-aminolevulinate: step 3/4.</text>
</comment>
<protein>
    <recommendedName>
        <fullName evidence="7 9">Uroporphyrinogen-III synthase</fullName>
        <ecNumber evidence="3 9">4.2.1.75</ecNumber>
    </recommendedName>
</protein>
<dbReference type="InterPro" id="IPR039793">
    <property type="entry name" value="UROS/Hem4"/>
</dbReference>
<evidence type="ECO:0000256" key="3">
    <source>
        <dbReference type="ARBA" id="ARBA00013109"/>
    </source>
</evidence>
<evidence type="ECO:0000256" key="8">
    <source>
        <dbReference type="ARBA" id="ARBA00048617"/>
    </source>
</evidence>
<dbReference type="PANTHER" id="PTHR38042:SF1">
    <property type="entry name" value="UROPORPHYRINOGEN-III SYNTHASE, CHLOROPLASTIC"/>
    <property type="match status" value="1"/>
</dbReference>
<keyword evidence="4 9" id="KW-0456">Lyase</keyword>
<dbReference type="RefSeq" id="WP_162408093.1">
    <property type="nucleotide sequence ID" value="NZ_PDWN01000001.1"/>
</dbReference>
<dbReference type="PANTHER" id="PTHR38042">
    <property type="entry name" value="UROPORPHYRINOGEN-III SYNTHASE, CHLOROPLASTIC"/>
    <property type="match status" value="1"/>
</dbReference>
<dbReference type="Pfam" id="PF02602">
    <property type="entry name" value="HEM4"/>
    <property type="match status" value="1"/>
</dbReference>
<keyword evidence="12" id="KW-1185">Reference proteome</keyword>
<evidence type="ECO:0000313" key="12">
    <source>
        <dbReference type="Proteomes" id="UP000788419"/>
    </source>
</evidence>
<evidence type="ECO:0000256" key="5">
    <source>
        <dbReference type="ARBA" id="ARBA00023244"/>
    </source>
</evidence>
<comment type="function">
    <text evidence="6 9">Catalyzes cyclization of the linear tetrapyrrole, hydroxymethylbilane, to the macrocyclic uroporphyrinogen III.</text>
</comment>
<dbReference type="Gene3D" id="3.40.50.10090">
    <property type="match status" value="2"/>
</dbReference>
<evidence type="ECO:0000313" key="11">
    <source>
        <dbReference type="EMBL" id="KAF1697470.1"/>
    </source>
</evidence>
<evidence type="ECO:0000256" key="4">
    <source>
        <dbReference type="ARBA" id="ARBA00023239"/>
    </source>
</evidence>
<dbReference type="InterPro" id="IPR036108">
    <property type="entry name" value="4pyrrol_syn_uPrphyn_synt_sf"/>
</dbReference>
<reference evidence="11 12" key="1">
    <citation type="submission" date="2017-10" db="EMBL/GenBank/DDBJ databases">
        <title>Whole genome sequencing of members of genus Pseudoxanthomonas.</title>
        <authorList>
            <person name="Kumar S."/>
            <person name="Bansal K."/>
            <person name="Kaur A."/>
            <person name="Patil P."/>
            <person name="Sharma S."/>
            <person name="Patil P.B."/>
        </authorList>
    </citation>
    <scope>NUCLEOTIDE SEQUENCE [LARGE SCALE GENOMIC DNA]</scope>
    <source>
        <strain evidence="11 12">DSM 17801</strain>
    </source>
</reference>
<dbReference type="EMBL" id="PDWN01000001">
    <property type="protein sequence ID" value="KAF1697470.1"/>
    <property type="molecule type" value="Genomic_DNA"/>
</dbReference>
<evidence type="ECO:0000256" key="1">
    <source>
        <dbReference type="ARBA" id="ARBA00004772"/>
    </source>
</evidence>